<evidence type="ECO:0000313" key="2">
    <source>
        <dbReference type="Proteomes" id="UP001215598"/>
    </source>
</evidence>
<keyword evidence="2" id="KW-1185">Reference proteome</keyword>
<evidence type="ECO:0000313" key="1">
    <source>
        <dbReference type="EMBL" id="KAJ7775066.1"/>
    </source>
</evidence>
<proteinExistence type="predicted"/>
<protein>
    <submittedName>
        <fullName evidence="1">Uncharacterized protein</fullName>
    </submittedName>
</protein>
<dbReference type="Proteomes" id="UP001215598">
    <property type="component" value="Unassembled WGS sequence"/>
</dbReference>
<organism evidence="1 2">
    <name type="scientific">Mycena metata</name>
    <dbReference type="NCBI Taxonomy" id="1033252"/>
    <lineage>
        <taxon>Eukaryota</taxon>
        <taxon>Fungi</taxon>
        <taxon>Dikarya</taxon>
        <taxon>Basidiomycota</taxon>
        <taxon>Agaricomycotina</taxon>
        <taxon>Agaricomycetes</taxon>
        <taxon>Agaricomycetidae</taxon>
        <taxon>Agaricales</taxon>
        <taxon>Marasmiineae</taxon>
        <taxon>Mycenaceae</taxon>
        <taxon>Mycena</taxon>
    </lineage>
</organism>
<dbReference type="EMBL" id="JARKIB010000011">
    <property type="protein sequence ID" value="KAJ7775066.1"/>
    <property type="molecule type" value="Genomic_DNA"/>
</dbReference>
<dbReference type="AlphaFoldDB" id="A0AAD7NTV7"/>
<name>A0AAD7NTV7_9AGAR</name>
<accession>A0AAD7NTV7</accession>
<reference evidence="1" key="1">
    <citation type="submission" date="2023-03" db="EMBL/GenBank/DDBJ databases">
        <title>Massive genome expansion in bonnet fungi (Mycena s.s.) driven by repeated elements and novel gene families across ecological guilds.</title>
        <authorList>
            <consortium name="Lawrence Berkeley National Laboratory"/>
            <person name="Harder C.B."/>
            <person name="Miyauchi S."/>
            <person name="Viragh M."/>
            <person name="Kuo A."/>
            <person name="Thoen E."/>
            <person name="Andreopoulos B."/>
            <person name="Lu D."/>
            <person name="Skrede I."/>
            <person name="Drula E."/>
            <person name="Henrissat B."/>
            <person name="Morin E."/>
            <person name="Kohler A."/>
            <person name="Barry K."/>
            <person name="LaButti K."/>
            <person name="Morin E."/>
            <person name="Salamov A."/>
            <person name="Lipzen A."/>
            <person name="Mereny Z."/>
            <person name="Hegedus B."/>
            <person name="Baldrian P."/>
            <person name="Stursova M."/>
            <person name="Weitz H."/>
            <person name="Taylor A."/>
            <person name="Grigoriev I.V."/>
            <person name="Nagy L.G."/>
            <person name="Martin F."/>
            <person name="Kauserud H."/>
        </authorList>
    </citation>
    <scope>NUCLEOTIDE SEQUENCE</scope>
    <source>
        <strain evidence="1">CBHHK182m</strain>
    </source>
</reference>
<sequence length="490" mass="55121">MTLPAPRAAPSSVYDFDFPFSYSRSQSPQFSDGLSAGSDIPQEYRTEVDRVFLQYLNRICSNLDAADNKGDPIHQQLMAKKMQKLDESTDFRPFKFRIQAFTAAFLEEARQGYPEEKIPMKKVRNYLWRQPLILRFNEDGKKAKSKGNHIWNVEAKRLGDGSWEFRPFHRKIAGNPPGVAYCGLLWKWQPRIWDPQACWQNVHVQYSSPILPPWLQWKDDVLSGTPPTNAESCDITTYAKFTLDGQEGILTRTFYLNIAPLVSPENPFATTLGQRPSITPRRTASESTIQARFVVAVHICLYICSFRVPYQFDPPYSGPHEARVKMVLESVAHRLTQETQPPGELSRQKHLLEQTVNACLDDYEHSGNALEGTHELAVAGQNVVAQAAEYIVRKAAPPGVVLPMPGNTSAMQNVNTEELVETTKDAIAEAVSASRGTSEVDELSILLIACRVLDGALRPPPHQQWVEHSPPTLHMPPPPAWYVPVETAYV</sequence>
<gene>
    <name evidence="1" type="ORF">B0H16DRAFT_1303775</name>
</gene>
<comment type="caution">
    <text evidence="1">The sequence shown here is derived from an EMBL/GenBank/DDBJ whole genome shotgun (WGS) entry which is preliminary data.</text>
</comment>